<organism evidence="1 2">
    <name type="scientific">Staurois parvus</name>
    <dbReference type="NCBI Taxonomy" id="386267"/>
    <lineage>
        <taxon>Eukaryota</taxon>
        <taxon>Metazoa</taxon>
        <taxon>Chordata</taxon>
        <taxon>Craniata</taxon>
        <taxon>Vertebrata</taxon>
        <taxon>Euteleostomi</taxon>
        <taxon>Amphibia</taxon>
        <taxon>Batrachia</taxon>
        <taxon>Anura</taxon>
        <taxon>Neobatrachia</taxon>
        <taxon>Ranoidea</taxon>
        <taxon>Ranidae</taxon>
        <taxon>Staurois</taxon>
    </lineage>
</organism>
<dbReference type="Proteomes" id="UP001162483">
    <property type="component" value="Unassembled WGS sequence"/>
</dbReference>
<feature type="non-terminal residue" evidence="1">
    <location>
        <position position="1"/>
    </location>
</feature>
<protein>
    <submittedName>
        <fullName evidence="1">Uncharacterized protein</fullName>
    </submittedName>
</protein>
<evidence type="ECO:0000313" key="1">
    <source>
        <dbReference type="EMBL" id="CAI9536487.1"/>
    </source>
</evidence>
<comment type="caution">
    <text evidence="1">The sequence shown here is derived from an EMBL/GenBank/DDBJ whole genome shotgun (WGS) entry which is preliminary data.</text>
</comment>
<name>A0ABN9APD6_9NEOB</name>
<dbReference type="EMBL" id="CATNWA010000318">
    <property type="protein sequence ID" value="CAI9536487.1"/>
    <property type="molecule type" value="Genomic_DNA"/>
</dbReference>
<evidence type="ECO:0000313" key="2">
    <source>
        <dbReference type="Proteomes" id="UP001162483"/>
    </source>
</evidence>
<reference evidence="1" key="1">
    <citation type="submission" date="2023-05" db="EMBL/GenBank/DDBJ databases">
        <authorList>
            <person name="Stuckert A."/>
        </authorList>
    </citation>
    <scope>NUCLEOTIDE SEQUENCE</scope>
</reference>
<sequence>IPRRHSAIVEYYRRGRDLCINNTDLSPLSSCTLLCMALHSRAIQNSVLTVKHTRHT</sequence>
<keyword evidence="2" id="KW-1185">Reference proteome</keyword>
<gene>
    <name evidence="1" type="ORF">SPARVUS_LOCUS1029011</name>
</gene>
<proteinExistence type="predicted"/>
<accession>A0ABN9APD6</accession>